<comment type="similarity">
    <text evidence="3 14 15">Belongs to the HemJ family.</text>
</comment>
<evidence type="ECO:0000313" key="17">
    <source>
        <dbReference type="Proteomes" id="UP000054075"/>
    </source>
</evidence>
<feature type="binding site" description="axial binding residue" evidence="14">
    <location>
        <position position="8"/>
    </location>
    <ligand>
        <name>heme</name>
        <dbReference type="ChEBI" id="CHEBI:30413"/>
    </ligand>
    <ligandPart>
        <name>Fe</name>
        <dbReference type="ChEBI" id="CHEBI:18248"/>
    </ligandPart>
</feature>
<keyword evidence="17" id="KW-1185">Reference proteome</keyword>
<accession>A8PM16</accession>
<keyword evidence="6 14" id="KW-0349">Heme</keyword>
<protein>
    <recommendedName>
        <fullName evidence="4 14">Protoporphyrinogen IX oxidase</fullName>
        <shortName evidence="14">PPO</shortName>
        <ecNumber evidence="14 15">1.3.99.-</ecNumber>
    </recommendedName>
</protein>
<dbReference type="EMBL" id="AAQJ02000001">
    <property type="protein sequence ID" value="EDP46338.1"/>
    <property type="molecule type" value="Genomic_DNA"/>
</dbReference>
<comment type="catalytic activity">
    <reaction evidence="13 14 15">
        <text>protoporphyrinogen IX + 3 A = protoporphyrin IX + 3 AH2</text>
        <dbReference type="Rhea" id="RHEA:62000"/>
        <dbReference type="ChEBI" id="CHEBI:13193"/>
        <dbReference type="ChEBI" id="CHEBI:17499"/>
        <dbReference type="ChEBI" id="CHEBI:57306"/>
        <dbReference type="ChEBI" id="CHEBI:57307"/>
    </reaction>
</comment>
<feature type="binding site" description="axial binding residue" evidence="14">
    <location>
        <position position="84"/>
    </location>
    <ligand>
        <name>heme</name>
        <dbReference type="ChEBI" id="CHEBI:30413"/>
    </ligand>
    <ligandPart>
        <name>Fe</name>
        <dbReference type="ChEBI" id="CHEBI:18248"/>
    </ligandPart>
</feature>
<keyword evidence="11 14" id="KW-0408">Iron</keyword>
<dbReference type="Pfam" id="PF03653">
    <property type="entry name" value="UPF0093"/>
    <property type="match status" value="1"/>
</dbReference>
<keyword evidence="10 14" id="KW-0560">Oxidoreductase</keyword>
<comment type="subunit">
    <text evidence="14">Homodimer.</text>
</comment>
<evidence type="ECO:0000256" key="1">
    <source>
        <dbReference type="ARBA" id="ARBA00004651"/>
    </source>
</evidence>
<dbReference type="PANTHER" id="PTHR40255">
    <property type="entry name" value="UPF0093 MEMBRANE PROTEIN SLR1790"/>
    <property type="match status" value="1"/>
</dbReference>
<comment type="cofactor">
    <cofactor evidence="14 15">
        <name>heme b</name>
        <dbReference type="ChEBI" id="CHEBI:60344"/>
    </cofactor>
    <text evidence="14 15">Binds 1 heme b (iron(II)-protoporphyrin IX) group per subunit.</text>
</comment>
<keyword evidence="7 14" id="KW-0812">Transmembrane</keyword>
<evidence type="ECO:0000256" key="14">
    <source>
        <dbReference type="HAMAP-Rule" id="MF_02239"/>
    </source>
</evidence>
<reference evidence="16" key="1">
    <citation type="submission" date="2006-04" db="EMBL/GenBank/DDBJ databases">
        <authorList>
            <person name="Seshadri R."/>
            <person name="Federici B.A."/>
        </authorList>
    </citation>
    <scope>NUCLEOTIDE SEQUENCE [LARGE SCALE GENOMIC DNA]</scope>
</reference>
<dbReference type="NCBIfam" id="TIGR00701">
    <property type="entry name" value="protoporphyrinogen oxidase HemJ"/>
    <property type="match status" value="1"/>
</dbReference>
<feature type="transmembrane region" description="Helical" evidence="14">
    <location>
        <begin position="80"/>
        <end position="103"/>
    </location>
</feature>
<reference evidence="16" key="2">
    <citation type="submission" date="2007-10" db="EMBL/GenBank/DDBJ databases">
        <authorList>
            <person name="Myers G.S."/>
        </authorList>
    </citation>
    <scope>NUCLEOTIDE SEQUENCE [LARGE SCALE GENOMIC DNA]</scope>
</reference>
<evidence type="ECO:0000256" key="2">
    <source>
        <dbReference type="ARBA" id="ARBA00005073"/>
    </source>
</evidence>
<feature type="transmembrane region" description="Helical" evidence="14">
    <location>
        <begin position="6"/>
        <end position="27"/>
    </location>
</feature>
<sequence length="142" mass="16965">MLWIKALHIIAMVAWFAGLFYLPRLFVYHADAKDSISIERFQCMERRLYYYIMTPSALLTLIFGFILFHSAWHYYVTTRWMHLKLGLVFILILFHFYCGKCLMDFRKNNNPHTSLFYRVLNEVPTVLLIAIVMVTEIKPFNS</sequence>
<evidence type="ECO:0000256" key="12">
    <source>
        <dbReference type="ARBA" id="ARBA00023136"/>
    </source>
</evidence>
<dbReference type="GO" id="GO:0070818">
    <property type="term" value="F:protoporphyrinogen oxidase activity"/>
    <property type="evidence" value="ECO:0007669"/>
    <property type="project" value="UniProtKB-UniRule"/>
</dbReference>
<dbReference type="eggNOG" id="COG1981">
    <property type="taxonomic scope" value="Bacteria"/>
</dbReference>
<dbReference type="AlphaFoldDB" id="A8PM16"/>
<name>A8PM16_9COXI</name>
<comment type="function">
    <text evidence="14 15">Catalyzes the oxidation of protoporphyrinogen IX to protoporphyrin IX.</text>
</comment>
<keyword evidence="5 14" id="KW-1003">Cell membrane</keyword>
<evidence type="ECO:0000256" key="6">
    <source>
        <dbReference type="ARBA" id="ARBA00022617"/>
    </source>
</evidence>
<keyword evidence="9 14" id="KW-1133">Transmembrane helix</keyword>
<evidence type="ECO:0000256" key="15">
    <source>
        <dbReference type="PIRNR" id="PIRNR004638"/>
    </source>
</evidence>
<keyword evidence="8 14" id="KW-0479">Metal-binding</keyword>
<evidence type="ECO:0000256" key="11">
    <source>
        <dbReference type="ARBA" id="ARBA00023004"/>
    </source>
</evidence>
<proteinExistence type="inferred from homology"/>
<feature type="transmembrane region" description="Helical" evidence="14">
    <location>
        <begin position="115"/>
        <end position="134"/>
    </location>
</feature>
<dbReference type="HAMAP" id="MF_02239">
    <property type="entry name" value="HemJ"/>
    <property type="match status" value="1"/>
</dbReference>
<comment type="subcellular location">
    <subcellularLocation>
        <location evidence="1 14">Cell membrane</location>
        <topology evidence="1 14">Multi-pass membrane protein</topology>
    </subcellularLocation>
</comment>
<dbReference type="InterPro" id="IPR005265">
    <property type="entry name" value="HemJ-like"/>
</dbReference>
<comment type="pathway">
    <text evidence="2 14 15">Porphyrin-containing compound metabolism; protoporphyrin-IX biosynthesis; protoporphyrin-IX from protoporphyrinogen-IX: step 1/1.</text>
</comment>
<evidence type="ECO:0000256" key="7">
    <source>
        <dbReference type="ARBA" id="ARBA00022692"/>
    </source>
</evidence>
<dbReference type="GO" id="GO:0046872">
    <property type="term" value="F:metal ion binding"/>
    <property type="evidence" value="ECO:0007669"/>
    <property type="project" value="UniProtKB-UniRule"/>
</dbReference>
<dbReference type="OrthoDB" id="9800824at2"/>
<dbReference type="EC" id="1.3.99.-" evidence="14 15"/>
<dbReference type="GO" id="GO:0006782">
    <property type="term" value="P:protoporphyrinogen IX biosynthetic process"/>
    <property type="evidence" value="ECO:0007669"/>
    <property type="project" value="UniProtKB-UniRule"/>
</dbReference>
<dbReference type="PANTHER" id="PTHR40255:SF1">
    <property type="entry name" value="PROTOPORPHYRINOGEN IX OXIDASE"/>
    <property type="match status" value="1"/>
</dbReference>
<organism evidence="16 17">
    <name type="scientific">Rickettsiella grylli</name>
    <dbReference type="NCBI Taxonomy" id="59196"/>
    <lineage>
        <taxon>Bacteria</taxon>
        <taxon>Pseudomonadati</taxon>
        <taxon>Pseudomonadota</taxon>
        <taxon>Gammaproteobacteria</taxon>
        <taxon>Legionellales</taxon>
        <taxon>Coxiellaceae</taxon>
        <taxon>Rickettsiella</taxon>
    </lineage>
</organism>
<keyword evidence="12 14" id="KW-0472">Membrane</keyword>
<feature type="transmembrane region" description="Helical" evidence="14">
    <location>
        <begin position="48"/>
        <end position="68"/>
    </location>
</feature>
<gene>
    <name evidence="16" type="ORF">RICGR_0595</name>
</gene>
<evidence type="ECO:0000256" key="3">
    <source>
        <dbReference type="ARBA" id="ARBA00006501"/>
    </source>
</evidence>
<dbReference type="RefSeq" id="WP_006035321.1">
    <property type="nucleotide sequence ID" value="NZ_AAQJ02000001.1"/>
</dbReference>
<dbReference type="UniPathway" id="UPA00251">
    <property type="reaction ID" value="UER00324"/>
</dbReference>
<dbReference type="STRING" id="59196.RICGR_0595"/>
<comment type="caution">
    <text evidence="16">The sequence shown here is derived from an EMBL/GenBank/DDBJ whole genome shotgun (WGS) entry which is preliminary data.</text>
</comment>
<dbReference type="PIRSF" id="PIRSF004638">
    <property type="entry name" value="UCP004638"/>
    <property type="match status" value="1"/>
</dbReference>
<evidence type="ECO:0000256" key="9">
    <source>
        <dbReference type="ARBA" id="ARBA00022989"/>
    </source>
</evidence>
<dbReference type="Proteomes" id="UP000054075">
    <property type="component" value="Unassembled WGS sequence"/>
</dbReference>
<evidence type="ECO:0000256" key="5">
    <source>
        <dbReference type="ARBA" id="ARBA00022475"/>
    </source>
</evidence>
<evidence type="ECO:0000256" key="4">
    <source>
        <dbReference type="ARBA" id="ARBA00017504"/>
    </source>
</evidence>
<dbReference type="GO" id="GO:0005886">
    <property type="term" value="C:plasma membrane"/>
    <property type="evidence" value="ECO:0007669"/>
    <property type="project" value="UniProtKB-SubCell"/>
</dbReference>
<evidence type="ECO:0000256" key="8">
    <source>
        <dbReference type="ARBA" id="ARBA00022723"/>
    </source>
</evidence>
<evidence type="ECO:0000256" key="10">
    <source>
        <dbReference type="ARBA" id="ARBA00023002"/>
    </source>
</evidence>
<evidence type="ECO:0000313" key="16">
    <source>
        <dbReference type="EMBL" id="EDP46338.1"/>
    </source>
</evidence>
<evidence type="ECO:0000256" key="13">
    <source>
        <dbReference type="ARBA" id="ARBA00048390"/>
    </source>
</evidence>